<dbReference type="EMBL" id="OW152826">
    <property type="protein sequence ID" value="CAH2042688.1"/>
    <property type="molecule type" value="Genomic_DNA"/>
</dbReference>
<protein>
    <submittedName>
        <fullName evidence="2">Uncharacterized protein</fullName>
    </submittedName>
</protein>
<feature type="compositionally biased region" description="Basic residues" evidence="1">
    <location>
        <begin position="144"/>
        <end position="154"/>
    </location>
</feature>
<organism evidence="2 3">
    <name type="scientific">Iphiclides podalirius</name>
    <name type="common">scarce swallowtail</name>
    <dbReference type="NCBI Taxonomy" id="110791"/>
    <lineage>
        <taxon>Eukaryota</taxon>
        <taxon>Metazoa</taxon>
        <taxon>Ecdysozoa</taxon>
        <taxon>Arthropoda</taxon>
        <taxon>Hexapoda</taxon>
        <taxon>Insecta</taxon>
        <taxon>Pterygota</taxon>
        <taxon>Neoptera</taxon>
        <taxon>Endopterygota</taxon>
        <taxon>Lepidoptera</taxon>
        <taxon>Glossata</taxon>
        <taxon>Ditrysia</taxon>
        <taxon>Papilionoidea</taxon>
        <taxon>Papilionidae</taxon>
        <taxon>Papilioninae</taxon>
        <taxon>Iphiclides</taxon>
    </lineage>
</organism>
<evidence type="ECO:0000313" key="3">
    <source>
        <dbReference type="Proteomes" id="UP000837857"/>
    </source>
</evidence>
<sequence length="179" mass="19954">MVIEQVSMEIAVGMHGHVPKSRFLGVNAPLRHRARLARNTNGAHRRLLGSGGTAGPEKLVLRTGSADLRAALAANLSGRSHFLVSSGMYSFTNGKGLWESTIVQHQSNRLNALRRTRLTKRMSENTFTPPPPPARHWSHSVTLTRKRHARRPGHSWRDAPKRLRQLGGPEPRWPPGPRQ</sequence>
<feature type="non-terminal residue" evidence="2">
    <location>
        <position position="1"/>
    </location>
</feature>
<proteinExistence type="predicted"/>
<evidence type="ECO:0000313" key="2">
    <source>
        <dbReference type="EMBL" id="CAH2042688.1"/>
    </source>
</evidence>
<reference evidence="2" key="1">
    <citation type="submission" date="2022-03" db="EMBL/GenBank/DDBJ databases">
        <authorList>
            <person name="Martin H S."/>
        </authorList>
    </citation>
    <scope>NUCLEOTIDE SEQUENCE</scope>
</reference>
<gene>
    <name evidence="2" type="ORF">IPOD504_LOCUS4015</name>
</gene>
<evidence type="ECO:0000256" key="1">
    <source>
        <dbReference type="SAM" id="MobiDB-lite"/>
    </source>
</evidence>
<name>A0ABN8I157_9NEOP</name>
<dbReference type="Proteomes" id="UP000837857">
    <property type="component" value="Chromosome 14"/>
</dbReference>
<accession>A0ABN8I157</accession>
<keyword evidence="3" id="KW-1185">Reference proteome</keyword>
<feature type="region of interest" description="Disordered" evidence="1">
    <location>
        <begin position="121"/>
        <end position="179"/>
    </location>
</feature>